<name>A0A095SL15_9GAMM</name>
<accession>A0A095SL15</accession>
<reference evidence="2 3" key="1">
    <citation type="submission" date="2012-09" db="EMBL/GenBank/DDBJ databases">
        <title>Genome Sequence of alkane-degrading Bacterium Alcanivorax sp. 19-m-6.</title>
        <authorList>
            <person name="Lai Q."/>
            <person name="Shao Z."/>
        </authorList>
    </citation>
    <scope>NUCLEOTIDE SEQUENCE [LARGE SCALE GENOMIC DNA]</scope>
    <source>
        <strain evidence="2 3">19-m-6</strain>
    </source>
</reference>
<dbReference type="AlphaFoldDB" id="A0A095SL15"/>
<gene>
    <name evidence="2" type="ORF">Y5S_01249</name>
</gene>
<dbReference type="InterPro" id="IPR006626">
    <property type="entry name" value="PbH1"/>
</dbReference>
<comment type="caution">
    <text evidence="2">The sequence shown here is derived from an EMBL/GenBank/DDBJ whole genome shotgun (WGS) entry which is preliminary data.</text>
</comment>
<sequence>MIAAHNSKKKRIQGNIMSIELARPFVLALLAGALALTGCGGDSGSSSNDNSNTPTANSGSGSGGDTGTPPLTGEGRTFIVSPGDSATQDMVDAMIQLRPGDTLQFECGYFNLDQGLLIQATEDVLIKGCGKDKTVLSFKDSVNVTGLEALNIRGITVEDLTILDSPGDAFKLKGVKWGTLRNVRAIWSGGGGQITEDNYADRLNVACTKPPFNEGDPAPDYVPSSASGRYGIYPVESENILVEGSESVGASDAGIYVGQTNTAIIRDSRAVYNVMGFEIENVQGGEYDNNVAECNTGGFLIYDLENITQYGDTSVMINNLARNNNTYNFAHSGLVSAVPRGTGFITLGYDNIEVVNNVFEDHSTAAVIYTSYELIDGKDKTADKKLDPYTEGLHIHNNVMKNSGYDLPPPDLEKVANGEVESVLPTLIGLKNLPIINDPTQLLGSLDNILNLGKGAHIVWDGLRDDLDADCPYPKDSSGNPVPMDSNGKPLHTNEHPNPVCHYNAYKFDDKGARIQPKWGSCFHDNELADDSEPYLNFHGTDGLELVLALAEQDTSILSPGGLLDALEGLLNMPSDTNLSDHDCQSRFGNVLAPLPRVEIPPFERSGDFDPAPDPEVVEQLCNTEVASGEINRAALAVNCPRLDQYNLFATADDPRSLPNEGGVPYVLNSKLFSDYATKYRVVFVPPGTKAVYRDGQEGNNPNGAIHFPTGTVIAKTFAFTNESEGSEQLVETRLLIKRTSSSGKPFWEGLPYIWAEENGERVARLAMGGGSAAVEWHYRDSDSGTLLTGSTNGYSVPNANQCITCHGNDDQPAGSAPIGPKPRNLNRPYKAESSFMGTTGQAGFPAINQLQYWTDVGILSGTPELTLNNGIATNIERIPHWNVPGDSGATANSSADVESRVRAYLEVNCQHCHNDKGAASNTGYYLDHFRDVDASYGVCKKPTATGGGSCGRQHVLVPGSANSSIVSCRVAAENDPQKMMPPIARSVAHSEASALLDQWINTVVDSSYTNAEACGN</sequence>
<organism evidence="2 3">
    <name type="scientific">Alcanivorax nanhaiticus</name>
    <dbReference type="NCBI Taxonomy" id="1177154"/>
    <lineage>
        <taxon>Bacteria</taxon>
        <taxon>Pseudomonadati</taxon>
        <taxon>Pseudomonadota</taxon>
        <taxon>Gammaproteobacteria</taxon>
        <taxon>Oceanospirillales</taxon>
        <taxon>Alcanivoracaceae</taxon>
        <taxon>Alcanivorax</taxon>
    </lineage>
</organism>
<evidence type="ECO:0000256" key="1">
    <source>
        <dbReference type="SAM" id="MobiDB-lite"/>
    </source>
</evidence>
<evidence type="ECO:0000313" key="3">
    <source>
        <dbReference type="Proteomes" id="UP000029444"/>
    </source>
</evidence>
<dbReference type="InterPro" id="IPR011050">
    <property type="entry name" value="Pectin_lyase_fold/virulence"/>
</dbReference>
<dbReference type="Proteomes" id="UP000029444">
    <property type="component" value="Unassembled WGS sequence"/>
</dbReference>
<dbReference type="NCBIfam" id="TIGR03805">
    <property type="entry name" value="beta_helix_1"/>
    <property type="match status" value="1"/>
</dbReference>
<keyword evidence="3" id="KW-1185">Reference proteome</keyword>
<evidence type="ECO:0000313" key="2">
    <source>
        <dbReference type="EMBL" id="KGD65356.1"/>
    </source>
</evidence>
<proteinExistence type="predicted"/>
<dbReference type="PATRIC" id="fig|1177154.3.peg.1273"/>
<dbReference type="SMART" id="SM00710">
    <property type="entry name" value="PbH1"/>
    <property type="match status" value="5"/>
</dbReference>
<evidence type="ECO:0008006" key="4">
    <source>
        <dbReference type="Google" id="ProtNLM"/>
    </source>
</evidence>
<dbReference type="STRING" id="1177154.Y5S_01249"/>
<dbReference type="EMBL" id="ARXV01000004">
    <property type="protein sequence ID" value="KGD65356.1"/>
    <property type="molecule type" value="Genomic_DNA"/>
</dbReference>
<dbReference type="Gene3D" id="2.160.20.10">
    <property type="entry name" value="Single-stranded right-handed beta-helix, Pectin lyase-like"/>
    <property type="match status" value="1"/>
</dbReference>
<dbReference type="InterPro" id="IPR036280">
    <property type="entry name" value="Multihaem_cyt_sf"/>
</dbReference>
<dbReference type="eggNOG" id="COG5434">
    <property type="taxonomic scope" value="Bacteria"/>
</dbReference>
<protein>
    <recommendedName>
        <fullName evidence="4">Cytochrome c domain-containing protein</fullName>
    </recommendedName>
</protein>
<dbReference type="SUPFAM" id="SSF51126">
    <property type="entry name" value="Pectin lyase-like"/>
    <property type="match status" value="1"/>
</dbReference>
<feature type="region of interest" description="Disordered" evidence="1">
    <location>
        <begin position="41"/>
        <end position="77"/>
    </location>
</feature>
<dbReference type="SUPFAM" id="SSF48695">
    <property type="entry name" value="Multiheme cytochromes"/>
    <property type="match status" value="1"/>
</dbReference>
<dbReference type="InterPro" id="IPR022442">
    <property type="entry name" value="SO_2930-like_dom"/>
</dbReference>
<dbReference type="InterPro" id="IPR012334">
    <property type="entry name" value="Pectin_lyas_fold"/>
</dbReference>